<feature type="compositionally biased region" description="Polar residues" evidence="1">
    <location>
        <begin position="409"/>
        <end position="433"/>
    </location>
</feature>
<dbReference type="OrthoDB" id="6195966at2759"/>
<name>A0A8B8ALY0_CRAVI</name>
<feature type="compositionally biased region" description="Basic and acidic residues" evidence="1">
    <location>
        <begin position="391"/>
        <end position="408"/>
    </location>
</feature>
<keyword evidence="5 6" id="KW-0378">Hydrolase</keyword>
<dbReference type="AlphaFoldDB" id="A0A8B8ALY0"/>
<protein>
    <submittedName>
        <fullName evidence="5 6">Probable ATP-dependent helicase PF08_0048 isoform X1</fullName>
    </submittedName>
</protein>
<evidence type="ECO:0000313" key="5">
    <source>
        <dbReference type="RefSeq" id="XP_022291064.1"/>
    </source>
</evidence>
<dbReference type="GeneID" id="111102563"/>
<keyword evidence="3" id="KW-0732">Signal</keyword>
<sequence>MATIRLEIYLLLLCCSLNFAFGGVCPAGAPTVRIVDKCPTTRAEMEEAAQRKKCDMMKDSKPCDKPPVYHCLLNQWGNATVEVCTSPWYISGFCAIYNTVEMKVIDDFNRDCTNFTEGKCPSRYHSPEAYLYQSCYMKDINSTNPAKPITSHQQCNGSDNTAVIAVLGVVIVLLLVLTVILILERQGVIPKKGLLFGTCREDIENENSSEESPKKLNKYGELTEICIEDIENSTNDSNELKKLLVNYEEDKNAHNKSKENGSPGEKQEHGSMDDETKMNFQQKRERFESPQKHNQNKHPSDSKREGVKVRKSENEVVHGDLPMAEEKCDLKDGDDTEASRNLEDDDEKHIQNPKETESRADDNKNTVTDENHSTDTEKEENLENANASKSENSDQKEESKVPEQETGHNNHSTDSIVNGSGNAEPVDQSNKDTVSGDLDKPPEETIEPGRVDQLRGLYEPQK</sequence>
<dbReference type="RefSeq" id="XP_022291065.1">
    <property type="nucleotide sequence ID" value="XM_022435357.1"/>
</dbReference>
<reference evidence="5 6" key="1">
    <citation type="submission" date="2025-04" db="UniProtKB">
        <authorList>
            <consortium name="RefSeq"/>
        </authorList>
    </citation>
    <scope>IDENTIFICATION</scope>
    <source>
        <tissue evidence="5 6">Whole sample</tissue>
    </source>
</reference>
<keyword evidence="5 6" id="KW-0547">Nucleotide-binding</keyword>
<keyword evidence="5 6" id="KW-0067">ATP-binding</keyword>
<feature type="region of interest" description="Disordered" evidence="1">
    <location>
        <begin position="251"/>
        <end position="462"/>
    </location>
</feature>
<feature type="transmembrane region" description="Helical" evidence="2">
    <location>
        <begin position="162"/>
        <end position="183"/>
    </location>
</feature>
<feature type="chain" id="PRO_5044665871" evidence="3">
    <location>
        <begin position="23"/>
        <end position="462"/>
    </location>
</feature>
<feature type="signal peptide" evidence="3">
    <location>
        <begin position="1"/>
        <end position="22"/>
    </location>
</feature>
<evidence type="ECO:0000256" key="2">
    <source>
        <dbReference type="SAM" id="Phobius"/>
    </source>
</evidence>
<accession>A0A8B8ALY0</accession>
<feature type="compositionally biased region" description="Basic and acidic residues" evidence="1">
    <location>
        <begin position="298"/>
        <end position="381"/>
    </location>
</feature>
<evidence type="ECO:0000313" key="6">
    <source>
        <dbReference type="RefSeq" id="XP_022291065.1"/>
    </source>
</evidence>
<evidence type="ECO:0000256" key="1">
    <source>
        <dbReference type="SAM" id="MobiDB-lite"/>
    </source>
</evidence>
<feature type="compositionally biased region" description="Basic and acidic residues" evidence="1">
    <location>
        <begin position="251"/>
        <end position="291"/>
    </location>
</feature>
<proteinExistence type="predicted"/>
<dbReference type="RefSeq" id="XP_022291064.1">
    <property type="nucleotide sequence ID" value="XM_022435356.1"/>
</dbReference>
<keyword evidence="2" id="KW-0812">Transmembrane</keyword>
<keyword evidence="2" id="KW-0472">Membrane</keyword>
<dbReference type="KEGG" id="cvn:111102563"/>
<feature type="compositionally biased region" description="Basic and acidic residues" evidence="1">
    <location>
        <begin position="437"/>
        <end position="453"/>
    </location>
</feature>
<dbReference type="GO" id="GO:0004386">
    <property type="term" value="F:helicase activity"/>
    <property type="evidence" value="ECO:0007669"/>
    <property type="project" value="UniProtKB-KW"/>
</dbReference>
<evidence type="ECO:0000256" key="3">
    <source>
        <dbReference type="SAM" id="SignalP"/>
    </source>
</evidence>
<organism evidence="4 5">
    <name type="scientific">Crassostrea virginica</name>
    <name type="common">Eastern oyster</name>
    <dbReference type="NCBI Taxonomy" id="6565"/>
    <lineage>
        <taxon>Eukaryota</taxon>
        <taxon>Metazoa</taxon>
        <taxon>Spiralia</taxon>
        <taxon>Lophotrochozoa</taxon>
        <taxon>Mollusca</taxon>
        <taxon>Bivalvia</taxon>
        <taxon>Autobranchia</taxon>
        <taxon>Pteriomorphia</taxon>
        <taxon>Ostreida</taxon>
        <taxon>Ostreoidea</taxon>
        <taxon>Ostreidae</taxon>
        <taxon>Crassostrea</taxon>
    </lineage>
</organism>
<keyword evidence="4" id="KW-1185">Reference proteome</keyword>
<dbReference type="Proteomes" id="UP000694844">
    <property type="component" value="Chromosome 7"/>
</dbReference>
<keyword evidence="5 6" id="KW-0347">Helicase</keyword>
<evidence type="ECO:0000313" key="4">
    <source>
        <dbReference type="Proteomes" id="UP000694844"/>
    </source>
</evidence>
<gene>
    <name evidence="5 6" type="primary">LOC111102563</name>
</gene>
<keyword evidence="2" id="KW-1133">Transmembrane helix</keyword>